<evidence type="ECO:0000313" key="7">
    <source>
        <dbReference type="Proteomes" id="UP001213504"/>
    </source>
</evidence>
<protein>
    <submittedName>
        <fullName evidence="6">Alpha/beta hydrolase</fullName>
    </submittedName>
</protein>
<organism evidence="6 7">
    <name type="scientific">Gordonia hongkongensis</name>
    <dbReference type="NCBI Taxonomy" id="1701090"/>
    <lineage>
        <taxon>Bacteria</taxon>
        <taxon>Bacillati</taxon>
        <taxon>Actinomycetota</taxon>
        <taxon>Actinomycetes</taxon>
        <taxon>Mycobacteriales</taxon>
        <taxon>Gordoniaceae</taxon>
        <taxon>Gordonia</taxon>
    </lineage>
</organism>
<dbReference type="Proteomes" id="UP001213504">
    <property type="component" value="Chromosome"/>
</dbReference>
<dbReference type="InterPro" id="IPR033140">
    <property type="entry name" value="Lipase_GDXG_put_SER_AS"/>
</dbReference>
<accession>A0AAX3T4F6</accession>
<feature type="compositionally biased region" description="Low complexity" evidence="4">
    <location>
        <begin position="316"/>
        <end position="335"/>
    </location>
</feature>
<evidence type="ECO:0000256" key="4">
    <source>
        <dbReference type="SAM" id="MobiDB-lite"/>
    </source>
</evidence>
<gene>
    <name evidence="6" type="ORF">P9A14_18130</name>
</gene>
<feature type="region of interest" description="Disordered" evidence="4">
    <location>
        <begin position="315"/>
        <end position="335"/>
    </location>
</feature>
<dbReference type="EMBL" id="CP121270">
    <property type="protein sequence ID" value="WFP24035.1"/>
    <property type="molecule type" value="Genomic_DNA"/>
</dbReference>
<dbReference type="PANTHER" id="PTHR48081">
    <property type="entry name" value="AB HYDROLASE SUPERFAMILY PROTEIN C4A8.06C"/>
    <property type="match status" value="1"/>
</dbReference>
<dbReference type="InterPro" id="IPR050300">
    <property type="entry name" value="GDXG_lipolytic_enzyme"/>
</dbReference>
<evidence type="ECO:0000313" key="6">
    <source>
        <dbReference type="EMBL" id="WFP24035.1"/>
    </source>
</evidence>
<dbReference type="PANTHER" id="PTHR48081:SF30">
    <property type="entry name" value="ACETYL-HYDROLASE LIPR-RELATED"/>
    <property type="match status" value="1"/>
</dbReference>
<dbReference type="Gene3D" id="3.40.50.1820">
    <property type="entry name" value="alpha/beta hydrolase"/>
    <property type="match status" value="1"/>
</dbReference>
<sequence length="335" mass="35849">MHTSTTPTPLPTRASARATVTAHATRWGLGTFTGAIPLNPLGIRLSRGLIAAIMRTLGRTPSGTTVYPVRENGIRGEWVLGPDVRRGRRAIYYVHGSAYSICSARTHRSLAARLSFATGIPVFVVDYRLAPEHRFPTAAEDVADGFDWLLRQGFLPSDIVVAGDSAGGHLACDLTLRRADGGAAQPAAVVLFSPLIDLTFELARTQERIRRDPAITAAAAARLVALYTRDVAADDPRVAFDFAAARHLPPFLIQAGGAEMLSADARHLHEQLRAHGGDSRLEIWPGLMHVFQALPRLGPEADAALRRVAQFLGDQAANRPSPATAPASPTEADAS</sequence>
<dbReference type="InterPro" id="IPR013094">
    <property type="entry name" value="AB_hydrolase_3"/>
</dbReference>
<dbReference type="AlphaFoldDB" id="A0AAX3T4F6"/>
<dbReference type="GO" id="GO:0004806">
    <property type="term" value="F:triacylglycerol lipase activity"/>
    <property type="evidence" value="ECO:0007669"/>
    <property type="project" value="TreeGrafter"/>
</dbReference>
<evidence type="ECO:0000256" key="2">
    <source>
        <dbReference type="ARBA" id="ARBA00022801"/>
    </source>
</evidence>
<comment type="similarity">
    <text evidence="1">Belongs to the 'GDXG' lipolytic enzyme family.</text>
</comment>
<evidence type="ECO:0000259" key="5">
    <source>
        <dbReference type="Pfam" id="PF07859"/>
    </source>
</evidence>
<dbReference type="SUPFAM" id="SSF53474">
    <property type="entry name" value="alpha/beta-Hydrolases"/>
    <property type="match status" value="1"/>
</dbReference>
<name>A0AAX3T4F6_9ACTN</name>
<evidence type="ECO:0000256" key="1">
    <source>
        <dbReference type="ARBA" id="ARBA00010515"/>
    </source>
</evidence>
<reference evidence="6" key="1">
    <citation type="submission" date="2023-04" db="EMBL/GenBank/DDBJ databases">
        <title>Complete genome sequence of a phthalic acid esters degrading bacterial strain.</title>
        <authorList>
            <person name="Weng L."/>
            <person name="Jia Y."/>
            <person name="Ren L."/>
        </authorList>
    </citation>
    <scope>NUCLEOTIDE SEQUENCE</scope>
    <source>
        <strain evidence="6">RL-LY01</strain>
    </source>
</reference>
<dbReference type="PROSITE" id="PS01174">
    <property type="entry name" value="LIPASE_GDXG_SER"/>
    <property type="match status" value="1"/>
</dbReference>
<evidence type="ECO:0000256" key="3">
    <source>
        <dbReference type="PROSITE-ProRule" id="PRU10038"/>
    </source>
</evidence>
<feature type="active site" evidence="3">
    <location>
        <position position="165"/>
    </location>
</feature>
<feature type="domain" description="Alpha/beta hydrolase fold-3" evidence="5">
    <location>
        <begin position="92"/>
        <end position="292"/>
    </location>
</feature>
<keyword evidence="2 6" id="KW-0378">Hydrolase</keyword>
<dbReference type="RefSeq" id="WP_058252349.1">
    <property type="nucleotide sequence ID" value="NZ_CBDRNE010000004.1"/>
</dbReference>
<proteinExistence type="inferred from homology"/>
<dbReference type="InterPro" id="IPR029058">
    <property type="entry name" value="AB_hydrolase_fold"/>
</dbReference>
<dbReference type="Pfam" id="PF07859">
    <property type="entry name" value="Abhydrolase_3"/>
    <property type="match status" value="1"/>
</dbReference>